<dbReference type="VEuPathDB" id="FungiDB:sscle_07g057650"/>
<evidence type="ECO:0000313" key="3">
    <source>
        <dbReference type="Proteomes" id="UP000177798"/>
    </source>
</evidence>
<dbReference type="RefSeq" id="XP_001595218.1">
    <property type="nucleotide sequence ID" value="XM_001595168.1"/>
</dbReference>
<organism evidence="2 3">
    <name type="scientific">Sclerotinia sclerotiorum (strain ATCC 18683 / 1980 / Ss-1)</name>
    <name type="common">White mold</name>
    <name type="synonym">Whetzelinia sclerotiorum</name>
    <dbReference type="NCBI Taxonomy" id="665079"/>
    <lineage>
        <taxon>Eukaryota</taxon>
        <taxon>Fungi</taxon>
        <taxon>Dikarya</taxon>
        <taxon>Ascomycota</taxon>
        <taxon>Pezizomycotina</taxon>
        <taxon>Leotiomycetes</taxon>
        <taxon>Helotiales</taxon>
        <taxon>Sclerotiniaceae</taxon>
        <taxon>Sclerotinia</taxon>
    </lineage>
</organism>
<dbReference type="Proteomes" id="UP000177798">
    <property type="component" value="Chromosome 7"/>
</dbReference>
<dbReference type="OMA" id="IAVWGRA"/>
<sequence length="366" mass="42199">MSSTYENTEPESSLPLSMQIFDADRYLPSLEDVFELKEILFNAPKERRLPLEIIESIIDLAEYWPHTTTSGFAIPGSQDNRLLVNTRKEITVRSGARTENQFLLRSLPIGYFSSQENKHDLPFQKRLEDETEFTKVEPKPWLWPSDRQIPQDATEEVIKQWAEVSPCRSQFPCKKIIFRIRSHDQGWGGASADRGTYRGSFTWFDVGLERTYATREEHFVKDPHFRPCDYKQESSNEIVCGVRTIIPEVVQPNPDDVPENHRDSSATHPATFKHKLNPDTKALQKNKTATATPESHVITWRFDDNIHPESPEADKLEEQGRGRETGNGEFVRNLRIGDVVTLWAKARYPGWSNTIQDVSMEVYYAI</sequence>
<accession>A0A1D9Q7U4</accession>
<dbReference type="OrthoDB" id="66095at2759"/>
<evidence type="ECO:0000256" key="1">
    <source>
        <dbReference type="SAM" id="MobiDB-lite"/>
    </source>
</evidence>
<feature type="region of interest" description="Disordered" evidence="1">
    <location>
        <begin position="250"/>
        <end position="273"/>
    </location>
</feature>
<evidence type="ECO:0008006" key="4">
    <source>
        <dbReference type="Google" id="ProtNLM"/>
    </source>
</evidence>
<protein>
    <recommendedName>
        <fullName evidence="4">Ankyrin repeat protein</fullName>
    </recommendedName>
</protein>
<evidence type="ECO:0000313" key="2">
    <source>
        <dbReference type="EMBL" id="APA10995.1"/>
    </source>
</evidence>
<dbReference type="EMBL" id="CP017820">
    <property type="protein sequence ID" value="APA10995.1"/>
    <property type="molecule type" value="Genomic_DNA"/>
</dbReference>
<dbReference type="AlphaFoldDB" id="A0A1D9Q7U4"/>
<name>A0A1D9Q7U4_SCLS1</name>
<reference evidence="3" key="1">
    <citation type="journal article" date="2017" name="Genome Biol. Evol.">
        <title>The complete genome sequence of the phytopathogenic fungus Sclerotinia sclerotiorum reveals insights into the genome architecture of broad host range pathogens.</title>
        <authorList>
            <person name="Derbyshire M."/>
            <person name="Denton-Giles M."/>
            <person name="Hegedus D."/>
            <person name="Seifbarghy S."/>
            <person name="Rollins J."/>
            <person name="van Kan J."/>
            <person name="Seidl M.F."/>
            <person name="Faino L."/>
            <person name="Mbengue M."/>
            <person name="Navaud O."/>
            <person name="Raffaele S."/>
            <person name="Hammond-Kosack K."/>
            <person name="Heard S."/>
            <person name="Oliver R."/>
        </authorList>
    </citation>
    <scope>NUCLEOTIDE SEQUENCE [LARGE SCALE GENOMIC DNA]</scope>
    <source>
        <strain evidence="3">ATCC 18683 / 1980 / Ss-1</strain>
    </source>
</reference>
<proteinExistence type="predicted"/>
<feature type="region of interest" description="Disordered" evidence="1">
    <location>
        <begin position="304"/>
        <end position="326"/>
    </location>
</feature>
<dbReference type="KEGG" id="ssl:SS1G_03307"/>
<gene>
    <name evidence="2" type="ORF">sscle_07g057650</name>
</gene>